<dbReference type="GO" id="GO:0004792">
    <property type="term" value="F:thiosulfate-cyanide sulfurtransferase activity"/>
    <property type="evidence" value="ECO:0007669"/>
    <property type="project" value="InterPro"/>
</dbReference>
<dbReference type="InterPro" id="IPR036873">
    <property type="entry name" value="Rhodanese-like_dom_sf"/>
</dbReference>
<feature type="domain" description="Rhodanese" evidence="2">
    <location>
        <begin position="46"/>
        <end position="155"/>
    </location>
</feature>
<evidence type="ECO:0000256" key="1">
    <source>
        <dbReference type="ARBA" id="ARBA00022737"/>
    </source>
</evidence>
<keyword evidence="3" id="KW-0808">Transferase</keyword>
<dbReference type="CDD" id="cd01448">
    <property type="entry name" value="TST_Repeat_1"/>
    <property type="match status" value="1"/>
</dbReference>
<dbReference type="CDD" id="cd01449">
    <property type="entry name" value="TST_Repeat_2"/>
    <property type="match status" value="1"/>
</dbReference>
<dbReference type="OrthoDB" id="9781034at2"/>
<dbReference type="AlphaFoldDB" id="A0A5C1A0R4"/>
<evidence type="ECO:0000259" key="2">
    <source>
        <dbReference type="PROSITE" id="PS50206"/>
    </source>
</evidence>
<evidence type="ECO:0000313" key="3">
    <source>
        <dbReference type="EMBL" id="QEL11654.1"/>
    </source>
</evidence>
<proteinExistence type="predicted"/>
<dbReference type="EMBL" id="CP043420">
    <property type="protein sequence ID" value="QEL11654.1"/>
    <property type="molecule type" value="Genomic_DNA"/>
</dbReference>
<accession>A0A5C1A0R4</accession>
<reference evidence="3 4" key="1">
    <citation type="submission" date="2019-08" db="EMBL/GenBank/DDBJ databases">
        <title>Complete genome sequence of Kushneria sp. YCWA18, a halophilic phosphate-solubilizing bacterium isolated from Daqiao saltern in China.</title>
        <authorList>
            <person name="Du G.-X."/>
            <person name="Qu L.-Y."/>
        </authorList>
    </citation>
    <scope>NUCLEOTIDE SEQUENCE [LARGE SCALE GENOMIC DNA]</scope>
    <source>
        <strain evidence="3 4">YCWA18</strain>
    </source>
</reference>
<dbReference type="Pfam" id="PF00581">
    <property type="entry name" value="Rhodanese"/>
    <property type="match status" value="2"/>
</dbReference>
<dbReference type="PROSITE" id="PS50206">
    <property type="entry name" value="RHODANESE_3"/>
    <property type="match status" value="2"/>
</dbReference>
<dbReference type="PANTHER" id="PTHR43855:SF1">
    <property type="entry name" value="THIOSULFATE SULFURTRANSFERASE"/>
    <property type="match status" value="1"/>
</dbReference>
<dbReference type="SUPFAM" id="SSF52821">
    <property type="entry name" value="Rhodanese/Cell cycle control phosphatase"/>
    <property type="match status" value="2"/>
</dbReference>
<dbReference type="PROSITE" id="PS00380">
    <property type="entry name" value="RHODANESE_1"/>
    <property type="match status" value="1"/>
</dbReference>
<name>A0A5C1A0R4_9GAMM</name>
<keyword evidence="4" id="KW-1185">Reference proteome</keyword>
<dbReference type="Proteomes" id="UP000322553">
    <property type="component" value="Chromosome"/>
</dbReference>
<dbReference type="Gene3D" id="3.40.250.10">
    <property type="entry name" value="Rhodanese-like domain"/>
    <property type="match status" value="2"/>
</dbReference>
<protein>
    <submittedName>
        <fullName evidence="3">Sulfurtransferase</fullName>
    </submittedName>
</protein>
<feature type="domain" description="Rhodanese" evidence="2">
    <location>
        <begin position="186"/>
        <end position="298"/>
    </location>
</feature>
<dbReference type="PANTHER" id="PTHR43855">
    <property type="entry name" value="THIOSULFATE SULFURTRANSFERASE"/>
    <property type="match status" value="1"/>
</dbReference>
<dbReference type="SMART" id="SM00450">
    <property type="entry name" value="RHOD"/>
    <property type="match status" value="2"/>
</dbReference>
<organism evidence="3 4">
    <name type="scientific">Kushneria phosphatilytica</name>
    <dbReference type="NCBI Taxonomy" id="657387"/>
    <lineage>
        <taxon>Bacteria</taxon>
        <taxon>Pseudomonadati</taxon>
        <taxon>Pseudomonadota</taxon>
        <taxon>Gammaproteobacteria</taxon>
        <taxon>Oceanospirillales</taxon>
        <taxon>Halomonadaceae</taxon>
        <taxon>Kushneria</taxon>
    </lineage>
</organism>
<dbReference type="InterPro" id="IPR051126">
    <property type="entry name" value="Thiosulfate_sulfurtransferase"/>
</dbReference>
<keyword evidence="1" id="KW-0677">Repeat</keyword>
<gene>
    <name evidence="3" type="ORF">FY550_11255</name>
</gene>
<evidence type="ECO:0000313" key="4">
    <source>
        <dbReference type="Proteomes" id="UP000322553"/>
    </source>
</evidence>
<dbReference type="InterPro" id="IPR001763">
    <property type="entry name" value="Rhodanese-like_dom"/>
</dbReference>
<sequence length="299" mass="33542">MLSAEVRSTTGTNRETRFVFSGEVPMTEHNTLPLIIEPEQLARHLDDPKLLIIDVPARADSYREGHVPGALFLDHTRLLRGEGPVANDVPSEAQLSELWSSLGLTEQTHVIAYDDEGGGWAGRLLWTLELLGHPHYSYLNGGIQAWRSDNLPLSTDDVAPQPSDYHAEIRHPHMLMTREELQSRLEDTGLAIWDARSAEEYAGLKGQNRHLGHIPGAVNFDWLDVMDRSNGARLRDLSELLTELNARGITAEHEIVTHCQSHHRSGLTWLAGRALGFNIRAYPGSWQEWGNRDDTPVEH</sequence>
<dbReference type="InterPro" id="IPR001307">
    <property type="entry name" value="Thiosulphate_STrfase_CS"/>
</dbReference>
<dbReference type="KEGG" id="kuy:FY550_11255"/>